<dbReference type="AlphaFoldDB" id="A0A8H6LVW7"/>
<evidence type="ECO:0000256" key="2">
    <source>
        <dbReference type="ARBA" id="ARBA00022801"/>
    </source>
</evidence>
<evidence type="ECO:0000256" key="3">
    <source>
        <dbReference type="SAM" id="SignalP"/>
    </source>
</evidence>
<dbReference type="EMBL" id="JACGCI010000098">
    <property type="protein sequence ID" value="KAF6745878.1"/>
    <property type="molecule type" value="Genomic_DNA"/>
</dbReference>
<dbReference type="OrthoDB" id="425534at2759"/>
<dbReference type="Proteomes" id="UP000521943">
    <property type="component" value="Unassembled WGS sequence"/>
</dbReference>
<feature type="chain" id="PRO_5034094303" evidence="3">
    <location>
        <begin position="26"/>
        <end position="595"/>
    </location>
</feature>
<dbReference type="PANTHER" id="PTHR43248:SF25">
    <property type="entry name" value="AB HYDROLASE-1 DOMAIN-CONTAINING PROTEIN-RELATED"/>
    <property type="match status" value="1"/>
</dbReference>
<sequence length="595" mass="64298">MAGVSLAVFKLTLAIFLAVAPTALAASTPPTFDWGSVRPCANSSSDLFFTHVPQISSSEELSWQECYNDFQCTKLKVPLNYSSPISDTNTASIAILRRQANVSSSSQEYKGPILFNPGGPGESGVDEVLRIGEQMSTILGEFDLVGFDPRGIARSTPKASYFNDVQRAAFTPLSGLSITNQTDEGVGRTWAGAQILGKLAGERGKGFLEHLTTPNTARDMRSILKAYGQDKLQYWGISYGSVLGATYAAMFPDKIERMIIDGVADSDDYFSGSGAIDLVDAEKVMESFYTGCAKAGPENCPFHASDAATIRSNLEALYEKLRTQPVPVVTSDAIAIIDHAFVRIAVWTALHYPFDLFKPLSAGLAALAAGDGSIMFSLFGAPSAELFCDAKAHTDDVVFEGTFTLVCNDYVPFSNDINDSKKALEEMAKVSQFADTWAQLRIGCSGWPKIPRNDFRGPWTGNTSHPILVIGNTADPATPMVSAKKMSSGFPNSVLLTQNSFGHTSMVEPSTCTYKVVREYFTSGALPAPGTICQPDFDTPFRPDDAAEQTKRSLSAEDVQIREVASQLSANFAKRRHLSPLSLRTLITLPDIPLL</sequence>
<gene>
    <name evidence="6" type="ORF">DFP72DRAFT_823676</name>
</gene>
<dbReference type="Pfam" id="PF00561">
    <property type="entry name" value="Abhydrolase_1"/>
    <property type="match status" value="1"/>
</dbReference>
<dbReference type="InterPro" id="IPR000073">
    <property type="entry name" value="AB_hydrolase_1"/>
</dbReference>
<feature type="domain" description="Peptidase S33 tripeptidyl aminopeptidase-like C-terminal" evidence="5">
    <location>
        <begin position="433"/>
        <end position="533"/>
    </location>
</feature>
<dbReference type="Pfam" id="PF08386">
    <property type="entry name" value="Abhydrolase_4"/>
    <property type="match status" value="1"/>
</dbReference>
<protein>
    <submittedName>
        <fullName evidence="6">TAP-like protein-domain-containing protein</fullName>
    </submittedName>
</protein>
<dbReference type="SUPFAM" id="SSF53474">
    <property type="entry name" value="alpha/beta-Hydrolases"/>
    <property type="match status" value="1"/>
</dbReference>
<comment type="caution">
    <text evidence="6">The sequence shown here is derived from an EMBL/GenBank/DDBJ whole genome shotgun (WGS) entry which is preliminary data.</text>
</comment>
<keyword evidence="3" id="KW-0732">Signal</keyword>
<evidence type="ECO:0000313" key="7">
    <source>
        <dbReference type="Proteomes" id="UP000521943"/>
    </source>
</evidence>
<feature type="signal peptide" evidence="3">
    <location>
        <begin position="1"/>
        <end position="25"/>
    </location>
</feature>
<dbReference type="Gene3D" id="3.40.50.1820">
    <property type="entry name" value="alpha/beta hydrolase"/>
    <property type="match status" value="1"/>
</dbReference>
<reference evidence="6 7" key="1">
    <citation type="submission" date="2020-07" db="EMBL/GenBank/DDBJ databases">
        <title>Comparative genomics of pyrophilous fungi reveals a link between fire events and developmental genes.</title>
        <authorList>
            <consortium name="DOE Joint Genome Institute"/>
            <person name="Steindorff A.S."/>
            <person name="Carver A."/>
            <person name="Calhoun S."/>
            <person name="Stillman K."/>
            <person name="Liu H."/>
            <person name="Lipzen A."/>
            <person name="Pangilinan J."/>
            <person name="Labutti K."/>
            <person name="Bruns T.D."/>
            <person name="Grigoriev I.V."/>
        </authorList>
    </citation>
    <scope>NUCLEOTIDE SEQUENCE [LARGE SCALE GENOMIC DNA]</scope>
    <source>
        <strain evidence="6 7">CBS 144469</strain>
    </source>
</reference>
<name>A0A8H6LVW7_9AGAR</name>
<evidence type="ECO:0000313" key="6">
    <source>
        <dbReference type="EMBL" id="KAF6745878.1"/>
    </source>
</evidence>
<dbReference type="InterPro" id="IPR051601">
    <property type="entry name" value="Serine_prot/Carboxylest_S33"/>
</dbReference>
<keyword evidence="2" id="KW-0378">Hydrolase</keyword>
<evidence type="ECO:0000259" key="4">
    <source>
        <dbReference type="Pfam" id="PF00561"/>
    </source>
</evidence>
<dbReference type="InterPro" id="IPR013595">
    <property type="entry name" value="Pept_S33_TAP-like_C"/>
</dbReference>
<evidence type="ECO:0000256" key="1">
    <source>
        <dbReference type="ARBA" id="ARBA00010088"/>
    </source>
</evidence>
<evidence type="ECO:0000259" key="5">
    <source>
        <dbReference type="Pfam" id="PF08386"/>
    </source>
</evidence>
<organism evidence="6 7">
    <name type="scientific">Ephemerocybe angulata</name>
    <dbReference type="NCBI Taxonomy" id="980116"/>
    <lineage>
        <taxon>Eukaryota</taxon>
        <taxon>Fungi</taxon>
        <taxon>Dikarya</taxon>
        <taxon>Basidiomycota</taxon>
        <taxon>Agaricomycotina</taxon>
        <taxon>Agaricomycetes</taxon>
        <taxon>Agaricomycetidae</taxon>
        <taxon>Agaricales</taxon>
        <taxon>Agaricineae</taxon>
        <taxon>Psathyrellaceae</taxon>
        <taxon>Ephemerocybe</taxon>
    </lineage>
</organism>
<proteinExistence type="inferred from homology"/>
<comment type="similarity">
    <text evidence="1">Belongs to the peptidase S33 family.</text>
</comment>
<dbReference type="GO" id="GO:0016787">
    <property type="term" value="F:hydrolase activity"/>
    <property type="evidence" value="ECO:0007669"/>
    <property type="project" value="UniProtKB-KW"/>
</dbReference>
<keyword evidence="7" id="KW-1185">Reference proteome</keyword>
<feature type="domain" description="AB hydrolase-1" evidence="4">
    <location>
        <begin position="112"/>
        <end position="267"/>
    </location>
</feature>
<dbReference type="PANTHER" id="PTHR43248">
    <property type="entry name" value="2-SUCCINYL-6-HYDROXY-2,4-CYCLOHEXADIENE-1-CARBOXYLATE SYNTHASE"/>
    <property type="match status" value="1"/>
</dbReference>
<dbReference type="InterPro" id="IPR029058">
    <property type="entry name" value="AB_hydrolase_fold"/>
</dbReference>
<accession>A0A8H6LVW7</accession>